<comment type="caution">
    <text evidence="10">The sequence shown here is derived from an EMBL/GenBank/DDBJ whole genome shotgun (WGS) entry which is preliminary data.</text>
</comment>
<dbReference type="CDD" id="cd02020">
    <property type="entry name" value="CMPK"/>
    <property type="match status" value="1"/>
</dbReference>
<evidence type="ECO:0000313" key="11">
    <source>
        <dbReference type="Proteomes" id="UP000242616"/>
    </source>
</evidence>
<sequence>MPCRIAIDGPAGSGKTTIAKLLAKTLGIFYLDTGAMYRIVGLYLEKSDVSNDEEIENKLKELKLSFSDGDFFLNGKKVGDEIRTPDVGIYASKYAKNEIVRRYLTKLQREIAENENIVVEGRDIGTVVLPDAEVKIFLVATQEARAKRRFKELTEKGVKVTYEQVLNEIKLRDKQDSERNVAPLRKAKDAILIDSTKFSIEEVVQKILEVVKEKCKLLWQRE</sequence>
<protein>
    <recommendedName>
        <fullName evidence="8">Cytidylate kinase</fullName>
        <shortName evidence="8">CK</shortName>
        <ecNumber evidence="8">2.7.4.25</ecNumber>
    </recommendedName>
    <alternativeName>
        <fullName evidence="8">Cytidine monophosphate kinase</fullName>
        <shortName evidence="8">CMP kinase</shortName>
    </alternativeName>
</protein>
<evidence type="ECO:0000313" key="10">
    <source>
        <dbReference type="EMBL" id="ONN26536.1"/>
    </source>
</evidence>
<keyword evidence="5 8" id="KW-0067">ATP-binding</keyword>
<evidence type="ECO:0000256" key="8">
    <source>
        <dbReference type="HAMAP-Rule" id="MF_00238"/>
    </source>
</evidence>
<keyword evidence="4 8" id="KW-0418">Kinase</keyword>
<comment type="subcellular location">
    <subcellularLocation>
        <location evidence="8">Cytoplasm</location>
    </subcellularLocation>
</comment>
<dbReference type="EMBL" id="LBFC01000023">
    <property type="protein sequence ID" value="ONN26536.1"/>
    <property type="molecule type" value="Genomic_DNA"/>
</dbReference>
<dbReference type="Pfam" id="PF02224">
    <property type="entry name" value="Cytidylate_kin"/>
    <property type="match status" value="1"/>
</dbReference>
<evidence type="ECO:0000259" key="9">
    <source>
        <dbReference type="Pfam" id="PF02224"/>
    </source>
</evidence>
<evidence type="ECO:0000256" key="4">
    <source>
        <dbReference type="ARBA" id="ARBA00022777"/>
    </source>
</evidence>
<evidence type="ECO:0000256" key="6">
    <source>
        <dbReference type="ARBA" id="ARBA00047615"/>
    </source>
</evidence>
<evidence type="ECO:0000256" key="7">
    <source>
        <dbReference type="ARBA" id="ARBA00048478"/>
    </source>
</evidence>
<dbReference type="InterPro" id="IPR027417">
    <property type="entry name" value="P-loop_NTPase"/>
</dbReference>
<comment type="catalytic activity">
    <reaction evidence="7 8">
        <text>CMP + ATP = CDP + ADP</text>
        <dbReference type="Rhea" id="RHEA:11600"/>
        <dbReference type="ChEBI" id="CHEBI:30616"/>
        <dbReference type="ChEBI" id="CHEBI:58069"/>
        <dbReference type="ChEBI" id="CHEBI:60377"/>
        <dbReference type="ChEBI" id="CHEBI:456216"/>
        <dbReference type="EC" id="2.7.4.25"/>
    </reaction>
</comment>
<dbReference type="InterPro" id="IPR011994">
    <property type="entry name" value="Cytidylate_kinase_dom"/>
</dbReference>
<evidence type="ECO:0000256" key="2">
    <source>
        <dbReference type="ARBA" id="ARBA00022679"/>
    </source>
</evidence>
<feature type="domain" description="Cytidylate kinase" evidence="9">
    <location>
        <begin position="5"/>
        <end position="212"/>
    </location>
</feature>
<evidence type="ECO:0000256" key="1">
    <source>
        <dbReference type="ARBA" id="ARBA00009427"/>
    </source>
</evidence>
<feature type="binding site" evidence="8">
    <location>
        <begin position="9"/>
        <end position="17"/>
    </location>
    <ligand>
        <name>ATP</name>
        <dbReference type="ChEBI" id="CHEBI:30616"/>
    </ligand>
</feature>
<dbReference type="HAMAP" id="MF_00238">
    <property type="entry name" value="Cytidyl_kinase_type1"/>
    <property type="match status" value="1"/>
</dbReference>
<reference evidence="10 11" key="1">
    <citation type="submission" date="2015-06" db="EMBL/GenBank/DDBJ databases">
        <title>Genome sequencing of Thermotogales isolates from hydrothermal vents.</title>
        <authorList>
            <person name="Haverkamp T.H."/>
            <person name="Kublanov I.V."/>
            <person name="Nesbo C.L."/>
        </authorList>
    </citation>
    <scope>NUCLEOTIDE SEQUENCE [LARGE SCALE GENOMIC DNA]</scope>
    <source>
        <strain evidence="11">ik275mar</strain>
    </source>
</reference>
<keyword evidence="8" id="KW-0963">Cytoplasm</keyword>
<dbReference type="RefSeq" id="WP_077198766.1">
    <property type="nucleotide sequence ID" value="NZ_LBFC01000023.1"/>
</dbReference>
<dbReference type="Gene3D" id="3.40.50.300">
    <property type="entry name" value="P-loop containing nucleotide triphosphate hydrolases"/>
    <property type="match status" value="1"/>
</dbReference>
<name>A0ABX3IFD5_9BACT</name>
<accession>A0ABX3IFD5</accession>
<dbReference type="GO" id="GO:0016301">
    <property type="term" value="F:kinase activity"/>
    <property type="evidence" value="ECO:0007669"/>
    <property type="project" value="UniProtKB-KW"/>
</dbReference>
<comment type="similarity">
    <text evidence="1 8">Belongs to the cytidylate kinase family. Type 1 subfamily.</text>
</comment>
<dbReference type="Proteomes" id="UP000242616">
    <property type="component" value="Unassembled WGS sequence"/>
</dbReference>
<gene>
    <name evidence="8" type="primary">cmk</name>
    <name evidence="10" type="ORF">XJ44_08725</name>
</gene>
<keyword evidence="2 8" id="KW-0808">Transferase</keyword>
<organism evidence="10 11">
    <name type="scientific">Thermosipho affectus</name>
    <dbReference type="NCBI Taxonomy" id="660294"/>
    <lineage>
        <taxon>Bacteria</taxon>
        <taxon>Thermotogati</taxon>
        <taxon>Thermotogota</taxon>
        <taxon>Thermotogae</taxon>
        <taxon>Thermotogales</taxon>
        <taxon>Fervidobacteriaceae</taxon>
        <taxon>Thermosipho</taxon>
    </lineage>
</organism>
<proteinExistence type="inferred from homology"/>
<keyword evidence="3 8" id="KW-0547">Nucleotide-binding</keyword>
<comment type="catalytic activity">
    <reaction evidence="6 8">
        <text>dCMP + ATP = dCDP + ADP</text>
        <dbReference type="Rhea" id="RHEA:25094"/>
        <dbReference type="ChEBI" id="CHEBI:30616"/>
        <dbReference type="ChEBI" id="CHEBI:57566"/>
        <dbReference type="ChEBI" id="CHEBI:58593"/>
        <dbReference type="ChEBI" id="CHEBI:456216"/>
        <dbReference type="EC" id="2.7.4.25"/>
    </reaction>
</comment>
<dbReference type="InterPro" id="IPR003136">
    <property type="entry name" value="Cytidylate_kin"/>
</dbReference>
<evidence type="ECO:0000256" key="5">
    <source>
        <dbReference type="ARBA" id="ARBA00022840"/>
    </source>
</evidence>
<dbReference type="NCBIfam" id="TIGR00017">
    <property type="entry name" value="cmk"/>
    <property type="match status" value="1"/>
</dbReference>
<keyword evidence="11" id="KW-1185">Reference proteome</keyword>
<dbReference type="SUPFAM" id="SSF52540">
    <property type="entry name" value="P-loop containing nucleoside triphosphate hydrolases"/>
    <property type="match status" value="1"/>
</dbReference>
<dbReference type="EC" id="2.7.4.25" evidence="8"/>
<evidence type="ECO:0000256" key="3">
    <source>
        <dbReference type="ARBA" id="ARBA00022741"/>
    </source>
</evidence>